<evidence type="ECO:0000313" key="1">
    <source>
        <dbReference type="EMBL" id="HIV02534.1"/>
    </source>
</evidence>
<reference evidence="1" key="2">
    <citation type="journal article" date="2021" name="PeerJ">
        <title>Extensive microbial diversity within the chicken gut microbiome revealed by metagenomics and culture.</title>
        <authorList>
            <person name="Gilroy R."/>
            <person name="Ravi A."/>
            <person name="Getino M."/>
            <person name="Pursley I."/>
            <person name="Horton D.L."/>
            <person name="Alikhan N.F."/>
            <person name="Baker D."/>
            <person name="Gharbi K."/>
            <person name="Hall N."/>
            <person name="Watson M."/>
            <person name="Adriaenssens E.M."/>
            <person name="Foster-Nyarko E."/>
            <person name="Jarju S."/>
            <person name="Secka A."/>
            <person name="Antonio M."/>
            <person name="Oren A."/>
            <person name="Chaudhuri R.R."/>
            <person name="La Ragione R."/>
            <person name="Hildebrand F."/>
            <person name="Pallen M.J."/>
        </authorList>
    </citation>
    <scope>NUCLEOTIDE SEQUENCE</scope>
    <source>
        <strain evidence="1">4920</strain>
    </source>
</reference>
<organism evidence="1 2">
    <name type="scientific">Candidatus Aphodoplasma excrementigallinarum</name>
    <dbReference type="NCBI Taxonomy" id="2840673"/>
    <lineage>
        <taxon>Bacteria</taxon>
        <taxon>Bacillati</taxon>
        <taxon>Bacillota</taxon>
        <taxon>Clostridia</taxon>
        <taxon>Eubacteriales</taxon>
        <taxon>Candidatus Aphodoplasma</taxon>
    </lineage>
</organism>
<sequence>MRNRTPKRRKTNYVSDHVEEIDPCNASSAMDCTGLMPTPPRSDAEVESYKAVYDFAPPEAAGGDN</sequence>
<comment type="caution">
    <text evidence="1">The sequence shown here is derived from an EMBL/GenBank/DDBJ whole genome shotgun (WGS) entry which is preliminary data.</text>
</comment>
<dbReference type="AlphaFoldDB" id="A0A9D1NG66"/>
<reference evidence="1" key="1">
    <citation type="submission" date="2020-10" db="EMBL/GenBank/DDBJ databases">
        <authorList>
            <person name="Gilroy R."/>
        </authorList>
    </citation>
    <scope>NUCLEOTIDE SEQUENCE</scope>
    <source>
        <strain evidence="1">4920</strain>
    </source>
</reference>
<name>A0A9D1NG66_9FIRM</name>
<dbReference type="Proteomes" id="UP000886743">
    <property type="component" value="Unassembled WGS sequence"/>
</dbReference>
<accession>A0A9D1NG66</accession>
<protein>
    <submittedName>
        <fullName evidence="1">Uncharacterized protein</fullName>
    </submittedName>
</protein>
<evidence type="ECO:0000313" key="2">
    <source>
        <dbReference type="Proteomes" id="UP000886743"/>
    </source>
</evidence>
<proteinExistence type="predicted"/>
<gene>
    <name evidence="1" type="ORF">IAC74_03085</name>
</gene>
<dbReference type="EMBL" id="DVOF01000088">
    <property type="protein sequence ID" value="HIV02534.1"/>
    <property type="molecule type" value="Genomic_DNA"/>
</dbReference>